<keyword evidence="2" id="KW-0012">Acyltransferase</keyword>
<dbReference type="InterPro" id="IPR016181">
    <property type="entry name" value="Acyl_CoA_acyltransferase"/>
</dbReference>
<dbReference type="Pfam" id="PF13302">
    <property type="entry name" value="Acetyltransf_3"/>
    <property type="match status" value="1"/>
</dbReference>
<gene>
    <name evidence="5" type="ORF">SDC9_97211</name>
</gene>
<dbReference type="AlphaFoldDB" id="A0A645ABA6"/>
<feature type="domain" description="N-acetyltransferase" evidence="4">
    <location>
        <begin position="9"/>
        <end position="172"/>
    </location>
</feature>
<proteinExistence type="inferred from homology"/>
<dbReference type="InterPro" id="IPR051531">
    <property type="entry name" value="N-acetyltransferase"/>
</dbReference>
<organism evidence="5">
    <name type="scientific">bioreactor metagenome</name>
    <dbReference type="NCBI Taxonomy" id="1076179"/>
    <lineage>
        <taxon>unclassified sequences</taxon>
        <taxon>metagenomes</taxon>
        <taxon>ecological metagenomes</taxon>
    </lineage>
</organism>
<accession>A0A645ABA6</accession>
<name>A0A645ABA6_9ZZZZ</name>
<comment type="similarity">
    <text evidence="3">Belongs to the acetyltransferase family. RimJ subfamily.</text>
</comment>
<evidence type="ECO:0000256" key="2">
    <source>
        <dbReference type="ARBA" id="ARBA00023315"/>
    </source>
</evidence>
<dbReference type="SUPFAM" id="SSF55729">
    <property type="entry name" value="Acyl-CoA N-acyltransferases (Nat)"/>
    <property type="match status" value="1"/>
</dbReference>
<dbReference type="PROSITE" id="PS51186">
    <property type="entry name" value="GNAT"/>
    <property type="match status" value="1"/>
</dbReference>
<keyword evidence="1" id="KW-0808">Transferase</keyword>
<sequence>MQRLESERLILRAFTEQDTDDLYRYAIDPDVGPRAGWKPHESREESLSIVRMFIEEDNVYAIERKSDRRVIGSIGLHHDKWRNLTDVKMIGYVLAQDCWGSGYMTEAVMRLLQYGFEEMNLRLMSISHYTFNVRSRRVIEKCGFVYEGTLRQTFLRYDGAVFDEAVYSLTREEWLNQQAR</sequence>
<dbReference type="InterPro" id="IPR000182">
    <property type="entry name" value="GNAT_dom"/>
</dbReference>
<evidence type="ECO:0000256" key="3">
    <source>
        <dbReference type="ARBA" id="ARBA00038502"/>
    </source>
</evidence>
<reference evidence="5" key="1">
    <citation type="submission" date="2019-08" db="EMBL/GenBank/DDBJ databases">
        <authorList>
            <person name="Kucharzyk K."/>
            <person name="Murdoch R.W."/>
            <person name="Higgins S."/>
            <person name="Loffler F."/>
        </authorList>
    </citation>
    <scope>NUCLEOTIDE SEQUENCE</scope>
</reference>
<dbReference type="Gene3D" id="3.40.630.30">
    <property type="match status" value="1"/>
</dbReference>
<evidence type="ECO:0000259" key="4">
    <source>
        <dbReference type="PROSITE" id="PS51186"/>
    </source>
</evidence>
<evidence type="ECO:0000256" key="1">
    <source>
        <dbReference type="ARBA" id="ARBA00022679"/>
    </source>
</evidence>
<evidence type="ECO:0000313" key="5">
    <source>
        <dbReference type="EMBL" id="MPM50470.1"/>
    </source>
</evidence>
<comment type="caution">
    <text evidence="5">The sequence shown here is derived from an EMBL/GenBank/DDBJ whole genome shotgun (WGS) entry which is preliminary data.</text>
</comment>
<dbReference type="EMBL" id="VSSQ01012984">
    <property type="protein sequence ID" value="MPM50470.1"/>
    <property type="molecule type" value="Genomic_DNA"/>
</dbReference>
<dbReference type="PANTHER" id="PTHR43792:SF8">
    <property type="entry name" value="[RIBOSOMAL PROTEIN US5]-ALANINE N-ACETYLTRANSFERASE"/>
    <property type="match status" value="1"/>
</dbReference>
<dbReference type="PANTHER" id="PTHR43792">
    <property type="entry name" value="GNAT FAMILY, PUTATIVE (AFU_ORTHOLOGUE AFUA_3G00765)-RELATED-RELATED"/>
    <property type="match status" value="1"/>
</dbReference>
<protein>
    <recommendedName>
        <fullName evidence="4">N-acetyltransferase domain-containing protein</fullName>
    </recommendedName>
</protein>
<dbReference type="GO" id="GO:0005737">
    <property type="term" value="C:cytoplasm"/>
    <property type="evidence" value="ECO:0007669"/>
    <property type="project" value="TreeGrafter"/>
</dbReference>
<dbReference type="GO" id="GO:0008999">
    <property type="term" value="F:protein-N-terminal-alanine acetyltransferase activity"/>
    <property type="evidence" value="ECO:0007669"/>
    <property type="project" value="TreeGrafter"/>
</dbReference>